<proteinExistence type="predicted"/>
<dbReference type="EMBL" id="JAMZMM010000194">
    <property type="protein sequence ID" value="MCP2730379.1"/>
    <property type="molecule type" value="Genomic_DNA"/>
</dbReference>
<sequence>MTAELTLPGMAGLTPGDYSGTFSEDAKLSKFEPYLAEIIPVLNLPISK</sequence>
<evidence type="ECO:0000313" key="1">
    <source>
        <dbReference type="EMBL" id="MCP2730379.1"/>
    </source>
</evidence>
<accession>A0AAE3KNI2</accession>
<dbReference type="AlphaFoldDB" id="A0AAE3KNI2"/>
<name>A0AAE3KNI2_9CYAN</name>
<reference evidence="1" key="1">
    <citation type="submission" date="2022-06" db="EMBL/GenBank/DDBJ databases">
        <title>New cyanobacteria of genus Symplocastrum in benthos of Lake Baikal.</title>
        <authorList>
            <person name="Sorokovikova E."/>
            <person name="Tikhonova I."/>
            <person name="Krasnopeev A."/>
            <person name="Evseev P."/>
            <person name="Gladkikh A."/>
            <person name="Belykh O."/>
        </authorList>
    </citation>
    <scope>NUCLEOTIDE SEQUENCE</scope>
    <source>
        <strain evidence="1">BBK-W-15</strain>
    </source>
</reference>
<keyword evidence="2" id="KW-1185">Reference proteome</keyword>
<organism evidence="1 2">
    <name type="scientific">Limnofasciculus baicalensis BBK-W-15</name>
    <dbReference type="NCBI Taxonomy" id="2699891"/>
    <lineage>
        <taxon>Bacteria</taxon>
        <taxon>Bacillati</taxon>
        <taxon>Cyanobacteriota</taxon>
        <taxon>Cyanophyceae</taxon>
        <taxon>Coleofasciculales</taxon>
        <taxon>Coleofasciculaceae</taxon>
        <taxon>Limnofasciculus</taxon>
        <taxon>Limnofasciculus baicalensis</taxon>
    </lineage>
</organism>
<dbReference type="RefSeq" id="WP_254013139.1">
    <property type="nucleotide sequence ID" value="NZ_JAMZMM010000194.1"/>
</dbReference>
<gene>
    <name evidence="1" type="ORF">NJ959_18260</name>
</gene>
<protein>
    <submittedName>
        <fullName evidence="1">Uncharacterized protein</fullName>
    </submittedName>
</protein>
<comment type="caution">
    <text evidence="1">The sequence shown here is derived from an EMBL/GenBank/DDBJ whole genome shotgun (WGS) entry which is preliminary data.</text>
</comment>
<dbReference type="Proteomes" id="UP001204953">
    <property type="component" value="Unassembled WGS sequence"/>
</dbReference>
<evidence type="ECO:0000313" key="2">
    <source>
        <dbReference type="Proteomes" id="UP001204953"/>
    </source>
</evidence>